<accession>A0A8F3ETN3</accession>
<proteinExistence type="predicted"/>
<sequence length="54" mass="6070">MADVLKCRRCRKVHGRSDLIEKLSRGGWARDLCCPNCGCKTFTEVKEQDTKGVA</sequence>
<evidence type="ECO:0000313" key="1">
    <source>
        <dbReference type="EMBL" id="QWY91785.1"/>
    </source>
</evidence>
<protein>
    <submittedName>
        <fullName evidence="1">Uncharacterized protein</fullName>
    </submittedName>
</protein>
<dbReference type="EMBL" id="MW218448">
    <property type="protein sequence ID" value="QWY91785.1"/>
    <property type="molecule type" value="Genomic_DNA"/>
</dbReference>
<name>A0A8F3ETN3_AERSS</name>
<reference evidence="1" key="1">
    <citation type="journal article" date="2021" name="FEMS Microbiol. Lett.">
        <title>AsaGEI2d: a new variant of a genomic island identified in a group of Aeromonas salmonicida subsp. salmonicida isolated from France, which bears the pAsa7 plasmid.</title>
        <authorList>
            <person name="Vincent A.T."/>
            <person name="Intertaglia L."/>
            <person name="Loyer V."/>
            <person name="Paquet V.E."/>
            <person name="Adouane E."/>
            <person name="Martin P."/>
            <person name="Berard C."/>
            <person name="Lami R."/>
            <person name="Charette S.J."/>
        </authorList>
    </citation>
    <scope>NUCLEOTIDE SEQUENCE</scope>
    <source>
        <strain evidence="1">BBCC2887</strain>
    </source>
</reference>
<dbReference type="AlphaFoldDB" id="A0A8F3ETN3"/>
<organism evidence="1">
    <name type="scientific">Aeromonas salmonicida subsp. salmonicida</name>
    <dbReference type="NCBI Taxonomy" id="29491"/>
    <lineage>
        <taxon>Bacteria</taxon>
        <taxon>Pseudomonadati</taxon>
        <taxon>Pseudomonadota</taxon>
        <taxon>Gammaproteobacteria</taxon>
        <taxon>Aeromonadales</taxon>
        <taxon>Aeromonadaceae</taxon>
        <taxon>Aeromonas</taxon>
    </lineage>
</organism>